<gene>
    <name evidence="1" type="ORF">BDN71DRAFT_1439786</name>
</gene>
<sequence>MDLVGEAFGSYKAQQGGCHHTQFFNDTDDLTCTSCGNDFSKFYLRQGTYIEVQGLPD</sequence>
<reference evidence="1" key="1">
    <citation type="submission" date="2020-11" db="EMBL/GenBank/DDBJ databases">
        <authorList>
            <consortium name="DOE Joint Genome Institute"/>
            <person name="Ahrendt S."/>
            <person name="Riley R."/>
            <person name="Andreopoulos W."/>
            <person name="Labutti K."/>
            <person name="Pangilinan J."/>
            <person name="Ruiz-Duenas F.J."/>
            <person name="Barrasa J.M."/>
            <person name="Sanchez-Garcia M."/>
            <person name="Camarero S."/>
            <person name="Miyauchi S."/>
            <person name="Serrano A."/>
            <person name="Linde D."/>
            <person name="Babiker R."/>
            <person name="Drula E."/>
            <person name="Ayuso-Fernandez I."/>
            <person name="Pacheco R."/>
            <person name="Padilla G."/>
            <person name="Ferreira P."/>
            <person name="Barriuso J."/>
            <person name="Kellner H."/>
            <person name="Castanera R."/>
            <person name="Alfaro M."/>
            <person name="Ramirez L."/>
            <person name="Pisabarro A.G."/>
            <person name="Kuo A."/>
            <person name="Tritt A."/>
            <person name="Lipzen A."/>
            <person name="He G."/>
            <person name="Yan M."/>
            <person name="Ng V."/>
            <person name="Cullen D."/>
            <person name="Martin F."/>
            <person name="Rosso M.-N."/>
            <person name="Henrissat B."/>
            <person name="Hibbett D."/>
            <person name="Martinez A.T."/>
            <person name="Grigoriev I.V."/>
        </authorList>
    </citation>
    <scope>NUCLEOTIDE SEQUENCE</scope>
    <source>
        <strain evidence="1">ATCC 90797</strain>
    </source>
</reference>
<protein>
    <submittedName>
        <fullName evidence="1">Uncharacterized protein</fullName>
    </submittedName>
</protein>
<dbReference type="AlphaFoldDB" id="A0A9P6A8F4"/>
<comment type="caution">
    <text evidence="1">The sequence shown here is derived from an EMBL/GenBank/DDBJ whole genome shotgun (WGS) entry which is preliminary data.</text>
</comment>
<accession>A0A9P6A8F4</accession>
<keyword evidence="2" id="KW-1185">Reference proteome</keyword>
<organism evidence="1 2">
    <name type="scientific">Pleurotus eryngii</name>
    <name type="common">Boletus of the steppes</name>
    <dbReference type="NCBI Taxonomy" id="5323"/>
    <lineage>
        <taxon>Eukaryota</taxon>
        <taxon>Fungi</taxon>
        <taxon>Dikarya</taxon>
        <taxon>Basidiomycota</taxon>
        <taxon>Agaricomycotina</taxon>
        <taxon>Agaricomycetes</taxon>
        <taxon>Agaricomycetidae</taxon>
        <taxon>Agaricales</taxon>
        <taxon>Pleurotineae</taxon>
        <taxon>Pleurotaceae</taxon>
        <taxon>Pleurotus</taxon>
    </lineage>
</organism>
<name>A0A9P6A8F4_PLEER</name>
<dbReference type="EMBL" id="MU154525">
    <property type="protein sequence ID" value="KAF9500897.1"/>
    <property type="molecule type" value="Genomic_DNA"/>
</dbReference>
<proteinExistence type="predicted"/>
<dbReference type="Proteomes" id="UP000807025">
    <property type="component" value="Unassembled WGS sequence"/>
</dbReference>
<dbReference type="OrthoDB" id="2667030at2759"/>
<evidence type="ECO:0000313" key="1">
    <source>
        <dbReference type="EMBL" id="KAF9500897.1"/>
    </source>
</evidence>
<evidence type="ECO:0000313" key="2">
    <source>
        <dbReference type="Proteomes" id="UP000807025"/>
    </source>
</evidence>